<dbReference type="InterPro" id="IPR034164">
    <property type="entry name" value="Pepsin-like_dom"/>
</dbReference>
<feature type="compositionally biased region" description="Polar residues" evidence="2">
    <location>
        <begin position="759"/>
        <end position="777"/>
    </location>
</feature>
<dbReference type="InterPro" id="IPR033121">
    <property type="entry name" value="PEPTIDASE_A1"/>
</dbReference>
<name>A0A8H4VXU9_9HELO</name>
<evidence type="ECO:0000256" key="2">
    <source>
        <dbReference type="SAM" id="MobiDB-lite"/>
    </source>
</evidence>
<keyword evidence="3" id="KW-0472">Membrane</keyword>
<dbReference type="PROSITE" id="PS51767">
    <property type="entry name" value="PEPTIDASE_A1"/>
    <property type="match status" value="1"/>
</dbReference>
<comment type="caution">
    <text evidence="5">The sequence shown here is derived from an EMBL/GenBank/DDBJ whole genome shotgun (WGS) entry which is preliminary data.</text>
</comment>
<dbReference type="SUPFAM" id="SSF50630">
    <property type="entry name" value="Acid proteases"/>
    <property type="match status" value="1"/>
</dbReference>
<feature type="compositionally biased region" description="Polar residues" evidence="2">
    <location>
        <begin position="793"/>
        <end position="815"/>
    </location>
</feature>
<dbReference type="EMBL" id="JAAMPI010001099">
    <property type="protein sequence ID" value="KAF4626713.1"/>
    <property type="molecule type" value="Genomic_DNA"/>
</dbReference>
<dbReference type="CDD" id="cd12087">
    <property type="entry name" value="TM_EGFR-like"/>
    <property type="match status" value="1"/>
</dbReference>
<feature type="region of interest" description="Disordered" evidence="2">
    <location>
        <begin position="662"/>
        <end position="683"/>
    </location>
</feature>
<evidence type="ECO:0000313" key="6">
    <source>
        <dbReference type="Proteomes" id="UP000566819"/>
    </source>
</evidence>
<evidence type="ECO:0000259" key="4">
    <source>
        <dbReference type="PROSITE" id="PS51767"/>
    </source>
</evidence>
<dbReference type="Proteomes" id="UP000566819">
    <property type="component" value="Unassembled WGS sequence"/>
</dbReference>
<feature type="transmembrane region" description="Helical" evidence="3">
    <location>
        <begin position="447"/>
        <end position="472"/>
    </location>
</feature>
<keyword evidence="6" id="KW-1185">Reference proteome</keyword>
<reference evidence="5 6" key="1">
    <citation type="submission" date="2020-03" db="EMBL/GenBank/DDBJ databases">
        <title>Draft Genome Sequence of Cudoniella acicularis.</title>
        <authorList>
            <person name="Buettner E."/>
            <person name="Kellner H."/>
        </authorList>
    </citation>
    <scope>NUCLEOTIDE SEQUENCE [LARGE SCALE GENOMIC DNA]</scope>
    <source>
        <strain evidence="5 6">DSM 108380</strain>
    </source>
</reference>
<keyword evidence="3" id="KW-0812">Transmembrane</keyword>
<dbReference type="Pfam" id="PF00026">
    <property type="entry name" value="Asp"/>
    <property type="match status" value="1"/>
</dbReference>
<dbReference type="AlphaFoldDB" id="A0A8H4VXU9"/>
<accession>A0A8H4VXU9</accession>
<feature type="compositionally biased region" description="Basic residues" evidence="2">
    <location>
        <begin position="570"/>
        <end position="581"/>
    </location>
</feature>
<dbReference type="PANTHER" id="PTHR47966">
    <property type="entry name" value="BETA-SITE APP-CLEAVING ENZYME, ISOFORM A-RELATED"/>
    <property type="match status" value="1"/>
</dbReference>
<dbReference type="OrthoDB" id="4074350at2759"/>
<keyword evidence="3" id="KW-1133">Transmembrane helix</keyword>
<dbReference type="PANTHER" id="PTHR47966:SF51">
    <property type="entry name" value="BETA-SITE APP-CLEAVING ENZYME, ISOFORM A-RELATED"/>
    <property type="match status" value="1"/>
</dbReference>
<evidence type="ECO:0000256" key="3">
    <source>
        <dbReference type="SAM" id="Phobius"/>
    </source>
</evidence>
<dbReference type="InterPro" id="IPR021109">
    <property type="entry name" value="Peptidase_aspartic_dom_sf"/>
</dbReference>
<evidence type="ECO:0000256" key="1">
    <source>
        <dbReference type="ARBA" id="ARBA00007447"/>
    </source>
</evidence>
<feature type="domain" description="Peptidase A1" evidence="4">
    <location>
        <begin position="74"/>
        <end position="413"/>
    </location>
</feature>
<dbReference type="GO" id="GO:0004190">
    <property type="term" value="F:aspartic-type endopeptidase activity"/>
    <property type="evidence" value="ECO:0007669"/>
    <property type="project" value="InterPro"/>
</dbReference>
<feature type="region of interest" description="Disordered" evidence="2">
    <location>
        <begin position="559"/>
        <end position="648"/>
    </location>
</feature>
<proteinExistence type="inferred from homology"/>
<gene>
    <name evidence="5" type="ORF">G7Y89_g11441</name>
</gene>
<feature type="compositionally biased region" description="Basic and acidic residues" evidence="2">
    <location>
        <begin position="876"/>
        <end position="885"/>
    </location>
</feature>
<dbReference type="InterPro" id="IPR001461">
    <property type="entry name" value="Aspartic_peptidase_A1"/>
</dbReference>
<dbReference type="PRINTS" id="PR00792">
    <property type="entry name" value="PEPSIN"/>
</dbReference>
<dbReference type="GO" id="GO:0006508">
    <property type="term" value="P:proteolysis"/>
    <property type="evidence" value="ECO:0007669"/>
    <property type="project" value="InterPro"/>
</dbReference>
<organism evidence="5 6">
    <name type="scientific">Cudoniella acicularis</name>
    <dbReference type="NCBI Taxonomy" id="354080"/>
    <lineage>
        <taxon>Eukaryota</taxon>
        <taxon>Fungi</taxon>
        <taxon>Dikarya</taxon>
        <taxon>Ascomycota</taxon>
        <taxon>Pezizomycotina</taxon>
        <taxon>Leotiomycetes</taxon>
        <taxon>Helotiales</taxon>
        <taxon>Tricladiaceae</taxon>
        <taxon>Cudoniella</taxon>
    </lineage>
</organism>
<dbReference type="GO" id="GO:0000324">
    <property type="term" value="C:fungal-type vacuole"/>
    <property type="evidence" value="ECO:0007669"/>
    <property type="project" value="TreeGrafter"/>
</dbReference>
<dbReference type="Gene3D" id="2.40.70.10">
    <property type="entry name" value="Acid Proteases"/>
    <property type="match status" value="2"/>
</dbReference>
<feature type="compositionally biased region" description="Polar residues" evidence="2">
    <location>
        <begin position="598"/>
        <end position="625"/>
    </location>
</feature>
<sequence length="909" mass="97223">MGDEKQIFQNQQEKVMLALGRAALPQRLKILIVFISFHCEALCDPSEIHDRGAVPAPIVLSPSQQWEGNDGPWSTFAIQIGTPPQTVKVLISTASNQIWAVTPEGCVAGDSINCETLRGEVYNYTDSTTYVPNTANISSSIYDLGLEEQFGLSGKGRYGFDDVTLGWQGSGGPTLKNQTVAGIATKDFYMGLFGLVPRPSNFTNFNNPIPSFMQNLRNQSLIPSTSWAYTAGNQYRLNSVLGSLTLGGYDNSRFIPNTVYFPLASDFVVQIQSITTNNSVSLLSAPLTSTLDSTIPYIYLPNTTCALFEKAFGLIWNDTASLYLLNDTQHTALKTQNPTITFSVSPESSTSTVNVTLPYSAFDLTATAPLVNGTSYYFPLKRSNDTVPSVIGRTFFQEAYLIADYDRLNFSISQCNWNGNLSQSIVAILPPSNSTSSTATTSPGIPIGAIVGIAVGGLFFLLACGAVVYLYLIKPRRQHTEEATAAEIARLDPNRQNDILKPEMDGTGVAGQDAAYKNEPVEADSSKITPAVEAPGVDLSPVFELPAREEVAFEMTAQHPAANQASAQRSRNKRLFARRNRRSETSDEMIVSPDSPENRTNLLSPVSPQTTEGVSTYSTTASSDVLRQMGFPPSTSPRRSGEGTFSSRASSGIYQQMGYHNVLSTAPSSDPGPAPDEGTFSSTASSDILGVLGFPAVASRDDAASPARLPGEETNAFSFVPGQDNIAVAGRTLTTPAPGEGTGAFSFIAGSDHIGPRSTAATPSPSENLYDTRTGTFDSEKGHYSSPPGGGTFDSNATYDQRRFPSSRSAATSSVPGEGTLDSATSSEILDMMGFRDALRQNSEQDIEPGPLVPRPLSVPVARRPVGAGGRGQGRVLREEGGRAGDEDENNNGNEEGNGSYRPYRGSPT</sequence>
<protein>
    <recommendedName>
        <fullName evidence="4">Peptidase A1 domain-containing protein</fullName>
    </recommendedName>
</protein>
<evidence type="ECO:0000313" key="5">
    <source>
        <dbReference type="EMBL" id="KAF4626713.1"/>
    </source>
</evidence>
<comment type="similarity">
    <text evidence="1">Belongs to the peptidase A1 family.</text>
</comment>
<dbReference type="CDD" id="cd05471">
    <property type="entry name" value="pepsin_like"/>
    <property type="match status" value="1"/>
</dbReference>
<feature type="region of interest" description="Disordered" evidence="2">
    <location>
        <begin position="750"/>
        <end position="909"/>
    </location>
</feature>